<reference evidence="1 2" key="1">
    <citation type="journal article" date="2020" name="Mol. Biol. Evol.">
        <title>Distinct Expression and Methylation Patterns for Genes with Different Fates following a Single Whole-Genome Duplication in Flowering Plants.</title>
        <authorList>
            <person name="Shi T."/>
            <person name="Rahmani R.S."/>
            <person name="Gugger P.F."/>
            <person name="Wang M."/>
            <person name="Li H."/>
            <person name="Zhang Y."/>
            <person name="Li Z."/>
            <person name="Wang Q."/>
            <person name="Van de Peer Y."/>
            <person name="Marchal K."/>
            <person name="Chen J."/>
        </authorList>
    </citation>
    <scope>NUCLEOTIDE SEQUENCE [LARGE SCALE GENOMIC DNA]</scope>
    <source>
        <tissue evidence="1">Leaf</tissue>
    </source>
</reference>
<sequence length="102" mass="11323">MGDNEPQIKNFVYLKSTGKLAASQQHLFPHELDTICEEYMLSGETSSNAKSSQHLQIYITPHLCAQQQSEANGKSTPQITRPVYGPGRVGFGLGSFCINRFF</sequence>
<dbReference type="EMBL" id="DUZY01000004">
    <property type="protein sequence ID" value="DAD35692.1"/>
    <property type="molecule type" value="Genomic_DNA"/>
</dbReference>
<keyword evidence="2" id="KW-1185">Reference proteome</keyword>
<comment type="caution">
    <text evidence="1">The sequence shown here is derived from an EMBL/GenBank/DDBJ whole genome shotgun (WGS) entry which is preliminary data.</text>
</comment>
<protein>
    <submittedName>
        <fullName evidence="1">Uncharacterized protein</fullName>
    </submittedName>
</protein>
<evidence type="ECO:0000313" key="1">
    <source>
        <dbReference type="EMBL" id="DAD35692.1"/>
    </source>
</evidence>
<evidence type="ECO:0000313" key="2">
    <source>
        <dbReference type="Proteomes" id="UP000607653"/>
    </source>
</evidence>
<proteinExistence type="predicted"/>
<name>A0A822YSR2_NELNU</name>
<dbReference type="Proteomes" id="UP000607653">
    <property type="component" value="Unassembled WGS sequence"/>
</dbReference>
<dbReference type="AlphaFoldDB" id="A0A822YSR2"/>
<organism evidence="1 2">
    <name type="scientific">Nelumbo nucifera</name>
    <name type="common">Sacred lotus</name>
    <dbReference type="NCBI Taxonomy" id="4432"/>
    <lineage>
        <taxon>Eukaryota</taxon>
        <taxon>Viridiplantae</taxon>
        <taxon>Streptophyta</taxon>
        <taxon>Embryophyta</taxon>
        <taxon>Tracheophyta</taxon>
        <taxon>Spermatophyta</taxon>
        <taxon>Magnoliopsida</taxon>
        <taxon>Proteales</taxon>
        <taxon>Nelumbonaceae</taxon>
        <taxon>Nelumbo</taxon>
    </lineage>
</organism>
<gene>
    <name evidence="1" type="ORF">HUJ06_006332</name>
</gene>
<accession>A0A822YSR2</accession>